<dbReference type="GeneID" id="105907159"/>
<feature type="compositionally biased region" description="Polar residues" evidence="7">
    <location>
        <begin position="628"/>
        <end position="642"/>
    </location>
</feature>
<evidence type="ECO:0000259" key="8">
    <source>
        <dbReference type="Pfam" id="PF09727"/>
    </source>
</evidence>
<proteinExistence type="predicted"/>
<feature type="compositionally biased region" description="Polar residues" evidence="7">
    <location>
        <begin position="492"/>
        <end position="505"/>
    </location>
</feature>
<keyword evidence="5" id="KW-0175">Coiled coil</keyword>
<dbReference type="KEGG" id="char:105907159"/>
<feature type="compositionally biased region" description="Polar residues" evidence="7">
    <location>
        <begin position="381"/>
        <end position="396"/>
    </location>
</feature>
<feature type="compositionally biased region" description="Low complexity" evidence="7">
    <location>
        <begin position="413"/>
        <end position="435"/>
    </location>
</feature>
<dbReference type="PANTHER" id="PTHR23166">
    <property type="entry name" value="FILAMIN/GPBP-INTERACTING PROTEIN"/>
    <property type="match status" value="1"/>
</dbReference>
<feature type="compositionally biased region" description="Basic residues" evidence="7">
    <location>
        <begin position="442"/>
        <end position="452"/>
    </location>
</feature>
<dbReference type="Proteomes" id="UP000515152">
    <property type="component" value="Chromosome 5"/>
</dbReference>
<feature type="compositionally biased region" description="Polar residues" evidence="7">
    <location>
        <begin position="320"/>
        <end position="329"/>
    </location>
</feature>
<feature type="compositionally biased region" description="Low complexity" evidence="7">
    <location>
        <begin position="508"/>
        <end position="519"/>
    </location>
</feature>
<evidence type="ECO:0000256" key="3">
    <source>
        <dbReference type="ARBA" id="ARBA00022490"/>
    </source>
</evidence>
<evidence type="ECO:0000256" key="5">
    <source>
        <dbReference type="ARBA" id="ARBA00023054"/>
    </source>
</evidence>
<keyword evidence="6" id="KW-0966">Cell projection</keyword>
<evidence type="ECO:0000256" key="4">
    <source>
        <dbReference type="ARBA" id="ARBA00022553"/>
    </source>
</evidence>
<keyword evidence="9" id="KW-1185">Reference proteome</keyword>
<feature type="compositionally biased region" description="Basic and acidic residues" evidence="7">
    <location>
        <begin position="359"/>
        <end position="370"/>
    </location>
</feature>
<dbReference type="OrthoDB" id="6021133at2759"/>
<keyword evidence="3" id="KW-0963">Cytoplasm</keyword>
<feature type="domain" description="Cortactin-binding protein-2 N-terminal" evidence="8">
    <location>
        <begin position="21"/>
        <end position="207"/>
    </location>
</feature>
<reference evidence="10" key="1">
    <citation type="submission" date="2025-08" db="UniProtKB">
        <authorList>
            <consortium name="RefSeq"/>
        </authorList>
    </citation>
    <scope>IDENTIFICATION</scope>
</reference>
<protein>
    <submittedName>
        <fullName evidence="10">CTTNBP2 N-terminal-like protein</fullName>
    </submittedName>
</protein>
<name>A0A6P8FJ14_CLUHA</name>
<evidence type="ECO:0000256" key="6">
    <source>
        <dbReference type="ARBA" id="ARBA00023273"/>
    </source>
</evidence>
<dbReference type="CTD" id="100534706"/>
<feature type="compositionally biased region" description="Basic and acidic residues" evidence="7">
    <location>
        <begin position="240"/>
        <end position="263"/>
    </location>
</feature>
<dbReference type="InterPro" id="IPR050719">
    <property type="entry name" value="Cortactin-Actin_Reg"/>
</dbReference>
<gene>
    <name evidence="10" type="primary">cttnbp2nla</name>
</gene>
<organism evidence="9 10">
    <name type="scientific">Clupea harengus</name>
    <name type="common">Atlantic herring</name>
    <dbReference type="NCBI Taxonomy" id="7950"/>
    <lineage>
        <taxon>Eukaryota</taxon>
        <taxon>Metazoa</taxon>
        <taxon>Chordata</taxon>
        <taxon>Craniata</taxon>
        <taxon>Vertebrata</taxon>
        <taxon>Euteleostomi</taxon>
        <taxon>Actinopterygii</taxon>
        <taxon>Neopterygii</taxon>
        <taxon>Teleostei</taxon>
        <taxon>Clupei</taxon>
        <taxon>Clupeiformes</taxon>
        <taxon>Clupeoidei</taxon>
        <taxon>Clupeidae</taxon>
        <taxon>Clupea</taxon>
    </lineage>
</organism>
<keyword evidence="4" id="KW-0597">Phosphoprotein</keyword>
<evidence type="ECO:0000256" key="1">
    <source>
        <dbReference type="ARBA" id="ARBA00004316"/>
    </source>
</evidence>
<sequence length="656" mass="71991">MVDLSYPGMAPTTESRMNMENLSKAELLMLFSVLEGELEARDLVIEALRAQHRNTYVRERYGKFNLSDPFLALQRDGEALRGPRDGLSPGEPAVYPDPLTVLKLVVGHCRRMQEKMLAQLAAAESRHRRVIADLEEEKRRHAEDTAEGDDVTCILEKERERLQQQLEFERGQSRRLEREHRRLQEQLDEERAQHKQLASALARECQRASARAQEESQRAAEASRRLDRERGATQSLRTQLEAEKRRALQTEARAEEQLAEVDTEREQLRARLRREEAQSRALQQELERLKGELEEALQGGGGGETERGEMEEERRPEMRSVTTQMDASLQQQQQGEEEEVPKMNGHHPVQKEEEEDEKENGVHEDGDLENHSCLNPHPVHHQQNLGPSALTASPCSSPLLAKRAGMAPPSPSAPGTIAASSASPSSGNSASMQSSYQAGIHQRFHAARHKFQGHPNPNPSPSPEPQSQPPPPPQSQPQPQPQPQPHTAAIGSPNSRGGASPSSPRALSPCSTPSPETSPARQVARSTVTQVLSRFTVQQQQQQPGATKPAATPNSSPFGTDYRNLAPSSPSLSSSRVPSGTLSPGIRSPTIPRADRGIPPPIPPKKPGLAQAPPSPAPVPRANHNHFTEQLSPASCGLTSGQDGVKELDMVVSSSG</sequence>
<feature type="compositionally biased region" description="Basic and acidic residues" evidence="7">
    <location>
        <begin position="304"/>
        <end position="318"/>
    </location>
</feature>
<dbReference type="AlphaFoldDB" id="A0A6P8FJ14"/>
<dbReference type="Pfam" id="PF09727">
    <property type="entry name" value="CortBP2"/>
    <property type="match status" value="1"/>
</dbReference>
<feature type="compositionally biased region" description="Basic and acidic residues" evidence="7">
    <location>
        <begin position="212"/>
        <end position="231"/>
    </location>
</feature>
<dbReference type="RefSeq" id="XP_031423560.1">
    <property type="nucleotide sequence ID" value="XM_031567700.2"/>
</dbReference>
<dbReference type="InterPro" id="IPR019131">
    <property type="entry name" value="Cortactin-binding_p2_N"/>
</dbReference>
<dbReference type="GO" id="GO:0005737">
    <property type="term" value="C:cytoplasm"/>
    <property type="evidence" value="ECO:0007669"/>
    <property type="project" value="UniProtKB-SubCell"/>
</dbReference>
<comment type="subcellular location">
    <subcellularLocation>
        <location evidence="1">Cell projection</location>
    </subcellularLocation>
    <subcellularLocation>
        <location evidence="2">Cytoplasm</location>
    </subcellularLocation>
</comment>
<evidence type="ECO:0000313" key="10">
    <source>
        <dbReference type="RefSeq" id="XP_031423560.1"/>
    </source>
</evidence>
<dbReference type="GO" id="GO:0042995">
    <property type="term" value="C:cell projection"/>
    <property type="evidence" value="ECO:0007669"/>
    <property type="project" value="UniProtKB-SubCell"/>
</dbReference>
<feature type="compositionally biased region" description="Low complexity" evidence="7">
    <location>
        <begin position="565"/>
        <end position="584"/>
    </location>
</feature>
<feature type="region of interest" description="Disordered" evidence="7">
    <location>
        <begin position="293"/>
        <end position="642"/>
    </location>
</feature>
<evidence type="ECO:0000256" key="2">
    <source>
        <dbReference type="ARBA" id="ARBA00004496"/>
    </source>
</evidence>
<feature type="region of interest" description="Disordered" evidence="7">
    <location>
        <begin position="211"/>
        <end position="263"/>
    </location>
</feature>
<feature type="compositionally biased region" description="Pro residues" evidence="7">
    <location>
        <begin position="456"/>
        <end position="484"/>
    </location>
</feature>
<evidence type="ECO:0000256" key="7">
    <source>
        <dbReference type="SAM" id="MobiDB-lite"/>
    </source>
</evidence>
<evidence type="ECO:0000313" key="9">
    <source>
        <dbReference type="Proteomes" id="UP000515152"/>
    </source>
</evidence>
<dbReference type="PANTHER" id="PTHR23166:SF9">
    <property type="entry name" value="CTTNBP2 N-TERMINAL-LIKE PROTEIN"/>
    <property type="match status" value="1"/>
</dbReference>
<feature type="compositionally biased region" description="Polar residues" evidence="7">
    <location>
        <begin position="524"/>
        <end position="537"/>
    </location>
</feature>
<accession>A0A6P8FJ14</accession>